<protein>
    <submittedName>
        <fullName evidence="1">Uncharacterized protein</fullName>
    </submittedName>
</protein>
<evidence type="ECO:0000313" key="2">
    <source>
        <dbReference type="Proteomes" id="UP001217185"/>
    </source>
</evidence>
<organism evidence="1 2">
    <name type="scientific">Bacillus subtilis</name>
    <dbReference type="NCBI Taxonomy" id="1423"/>
    <lineage>
        <taxon>Bacteria</taxon>
        <taxon>Bacillati</taxon>
        <taxon>Bacillota</taxon>
        <taxon>Bacilli</taxon>
        <taxon>Bacillales</taxon>
        <taxon>Bacillaceae</taxon>
        <taxon>Bacillus</taxon>
    </lineage>
</organism>
<proteinExistence type="predicted"/>
<dbReference type="EMBL" id="CP121756">
    <property type="protein sequence ID" value="WGE08653.1"/>
    <property type="molecule type" value="Genomic_DNA"/>
</dbReference>
<dbReference type="Proteomes" id="UP001217185">
    <property type="component" value="Chromosome"/>
</dbReference>
<evidence type="ECO:0000313" key="1">
    <source>
        <dbReference type="EMBL" id="WGE08653.1"/>
    </source>
</evidence>
<sequence length="80" mass="9328">MKEQKETPLLQIEIDDIDSAPRIFYEGKQIDSIINANFSYLTNDDSTINPAHIDIEYFDKECKFGTKAIVYNRHFKLQEG</sequence>
<name>A0AC61YZQ3_BACIU</name>
<accession>A0AC61YZQ3</accession>
<gene>
    <name evidence="1" type="ORF">P5658_12060</name>
</gene>
<reference evidence="1" key="1">
    <citation type="submission" date="2025-02" db="EMBL/GenBank/DDBJ databases">
        <title>Complete genome sequences of 52 Bacillus and Priestia strains isolated from West-African fermentations and 26 reference strains from the DSMZ collection.</title>
        <authorList>
            <person name="Wiedenbein E.S."/>
            <person name="Canoy T.S."/>
            <person name="Hui Y."/>
            <person name="Parkouda C."/>
            <person name="Dawende C."/>
            <person name="Ametefe E."/>
            <person name="Jespersen L."/>
            <person name="Nielsen D.S."/>
        </authorList>
    </citation>
    <scope>NUCLEOTIDE SEQUENCE</scope>
    <source>
        <strain evidence="1">PRO122</strain>
    </source>
</reference>